<reference evidence="1" key="1">
    <citation type="submission" date="2022-10" db="EMBL/GenBank/DDBJ databases">
        <title>Culturing micro-colonial fungi from biological soil crusts in the Mojave desert and describing Neophaeococcomyces mojavensis, and introducing the new genera and species Taxawa tesnikishii.</title>
        <authorList>
            <person name="Kurbessoian T."/>
            <person name="Stajich J.E."/>
        </authorList>
    </citation>
    <scope>NUCLEOTIDE SEQUENCE</scope>
    <source>
        <strain evidence="1">JES_115</strain>
    </source>
</reference>
<evidence type="ECO:0000313" key="1">
    <source>
        <dbReference type="EMBL" id="KAJ9634610.1"/>
    </source>
</evidence>
<comment type="caution">
    <text evidence="1">The sequence shown here is derived from an EMBL/GenBank/DDBJ whole genome shotgun (WGS) entry which is preliminary data.</text>
</comment>
<accession>A0ACC2YGZ8</accession>
<keyword evidence="2" id="KW-1185">Reference proteome</keyword>
<dbReference type="Proteomes" id="UP001172680">
    <property type="component" value="Unassembled WGS sequence"/>
</dbReference>
<gene>
    <name evidence="1" type="ORF">H2199_008893</name>
</gene>
<sequence length="433" mass="51344">MSGLSRNPYYILGISQHVSDAVVRFTYKKLSLKHHPDKAKPEDVVAATEHMKQINDAYHKLKPENRKTTDKKIRQAAAAATPAQKETAQETPEWAKPKSWQAASEQYWRDDPDRARREQEQQARDQKRWDEYTKKHANHEKQKNEDAESDTEYHFQRAQKEKQAKEQQEQQERIRRRWEERQRERWEERQQANEQNKENDPHEGENHWRNAQENARILAGENPQWNQEQERVAAECCGFEERYIAIRNSLKQREAEYRTLLPLTRLCIFGPDPLARYTARSVFDDQDDLQQEHPLRIRWIERVRQVSQHISSIHSRALLGVATDTLVDSLITLMGELERELTKLHTTVDALRTEDRLIREYHQGCQGTCEYSRYEVENVALTKEMHAEITRRLAVSEPPIKAPEWFLVDISMLWYSRFKRAKNHKGCIWAGFS</sequence>
<organism evidence="1 2">
    <name type="scientific">Coniosporium tulheliwenetii</name>
    <dbReference type="NCBI Taxonomy" id="3383036"/>
    <lineage>
        <taxon>Eukaryota</taxon>
        <taxon>Fungi</taxon>
        <taxon>Dikarya</taxon>
        <taxon>Ascomycota</taxon>
        <taxon>Pezizomycotina</taxon>
        <taxon>Dothideomycetes</taxon>
        <taxon>Dothideomycetes incertae sedis</taxon>
        <taxon>Coniosporium</taxon>
    </lineage>
</organism>
<name>A0ACC2YGZ8_9PEZI</name>
<protein>
    <submittedName>
        <fullName evidence="1">Uncharacterized protein</fullName>
    </submittedName>
</protein>
<proteinExistence type="predicted"/>
<evidence type="ECO:0000313" key="2">
    <source>
        <dbReference type="Proteomes" id="UP001172680"/>
    </source>
</evidence>
<dbReference type="EMBL" id="JAPDRP010000031">
    <property type="protein sequence ID" value="KAJ9634610.1"/>
    <property type="molecule type" value="Genomic_DNA"/>
</dbReference>